<dbReference type="InterPro" id="IPR020846">
    <property type="entry name" value="MFS_dom"/>
</dbReference>
<evidence type="ECO:0000313" key="8">
    <source>
        <dbReference type="EMBL" id="UWZ76978.1"/>
    </source>
</evidence>
<evidence type="ECO:0000256" key="4">
    <source>
        <dbReference type="ARBA" id="ARBA00022989"/>
    </source>
</evidence>
<feature type="transmembrane region" description="Helical" evidence="6">
    <location>
        <begin position="42"/>
        <end position="62"/>
    </location>
</feature>
<dbReference type="AlphaFoldDB" id="A0AAX3CYP7"/>
<dbReference type="PANTHER" id="PTHR43124:SF3">
    <property type="entry name" value="CHLORAMPHENICOL EFFLUX PUMP RV0191"/>
    <property type="match status" value="1"/>
</dbReference>
<evidence type="ECO:0000259" key="7">
    <source>
        <dbReference type="PROSITE" id="PS50850"/>
    </source>
</evidence>
<keyword evidence="4 6" id="KW-1133">Transmembrane helix</keyword>
<dbReference type="SUPFAM" id="SSF103473">
    <property type="entry name" value="MFS general substrate transporter"/>
    <property type="match status" value="1"/>
</dbReference>
<evidence type="ECO:0000256" key="1">
    <source>
        <dbReference type="ARBA" id="ARBA00004651"/>
    </source>
</evidence>
<dbReference type="GO" id="GO:0005886">
    <property type="term" value="C:plasma membrane"/>
    <property type="evidence" value="ECO:0007669"/>
    <property type="project" value="UniProtKB-SubCell"/>
</dbReference>
<gene>
    <name evidence="8" type="ORF">NP224_13990</name>
</gene>
<dbReference type="Proteomes" id="UP001060345">
    <property type="component" value="Chromosome"/>
</dbReference>
<keyword evidence="2" id="KW-1003">Cell membrane</keyword>
<keyword evidence="5 6" id="KW-0472">Membrane</keyword>
<feature type="transmembrane region" description="Helical" evidence="6">
    <location>
        <begin position="178"/>
        <end position="196"/>
    </location>
</feature>
<feature type="transmembrane region" description="Helical" evidence="6">
    <location>
        <begin position="266"/>
        <end position="285"/>
    </location>
</feature>
<feature type="transmembrane region" description="Helical" evidence="6">
    <location>
        <begin position="12"/>
        <end position="30"/>
    </location>
</feature>
<accession>A0AAX3CYP7</accession>
<dbReference type="InterPro" id="IPR011701">
    <property type="entry name" value="MFS"/>
</dbReference>
<keyword evidence="3 6" id="KW-0812">Transmembrane</keyword>
<organism evidence="8 9">
    <name type="scientific">Klebsiella michiganensis</name>
    <dbReference type="NCBI Taxonomy" id="1134687"/>
    <lineage>
        <taxon>Bacteria</taxon>
        <taxon>Pseudomonadati</taxon>
        <taxon>Pseudomonadota</taxon>
        <taxon>Gammaproteobacteria</taxon>
        <taxon>Enterobacterales</taxon>
        <taxon>Enterobacteriaceae</taxon>
        <taxon>Klebsiella/Raoultella group</taxon>
        <taxon>Klebsiella</taxon>
    </lineage>
</organism>
<evidence type="ECO:0000256" key="3">
    <source>
        <dbReference type="ARBA" id="ARBA00022692"/>
    </source>
</evidence>
<feature type="transmembrane region" description="Helical" evidence="6">
    <location>
        <begin position="235"/>
        <end position="260"/>
    </location>
</feature>
<feature type="transmembrane region" description="Helical" evidence="6">
    <location>
        <begin position="68"/>
        <end position="88"/>
    </location>
</feature>
<dbReference type="Gene3D" id="1.20.1250.20">
    <property type="entry name" value="MFS general substrate transporter like domains"/>
    <property type="match status" value="1"/>
</dbReference>
<protein>
    <submittedName>
        <fullName evidence="8">MFS transporter</fullName>
    </submittedName>
</protein>
<reference evidence="8" key="1">
    <citation type="submission" date="2022-08" db="EMBL/GenBank/DDBJ databases">
        <title>Genomic characterization and comparative genomic analysis of a strain of klebsiella michiganensis carrying blaKPC-2 isolated from the blood of children with very preterm bloodstream infection.</title>
        <authorList>
            <person name="Zhang N."/>
        </authorList>
    </citation>
    <scope>NUCLEOTIDE SEQUENCE</scope>
    <source>
        <strain evidence="8">BSI-KPN166</strain>
    </source>
</reference>
<dbReference type="Pfam" id="PF07690">
    <property type="entry name" value="MFS_1"/>
    <property type="match status" value="1"/>
</dbReference>
<evidence type="ECO:0000313" key="9">
    <source>
        <dbReference type="Proteomes" id="UP001060345"/>
    </source>
</evidence>
<dbReference type="InterPro" id="IPR050189">
    <property type="entry name" value="MFS_Efflux_Transporters"/>
</dbReference>
<sequence length="299" mass="31445">MGVKTRLSELARLGAGAAAGLAWSLLAGFSRRIVDPLHQGRAMAIAMAGTPLALSLGVPLGTWLGHYLGWRLTFGIMSVLSLLLMIWIRISVPDSAGQQKHQKIPFRKVLATPGVRPVLAVVLTWMLAHNILYTYIAPFSSLSGMGAHVDGILLIFGLSALAGLIFTGKIIDSQLRKMVLASLAIFSIVSLFLGLFSYTPAILIVGSAVWGVTFGGAATLLNTALADAAEDGADVAISMTVVSWNAAIALGGITGGIILQGPGVNGLPWVILILALVSFLIVKINSEYAFPHPIRDEAE</sequence>
<evidence type="ECO:0000256" key="5">
    <source>
        <dbReference type="ARBA" id="ARBA00023136"/>
    </source>
</evidence>
<feature type="transmembrane region" description="Helical" evidence="6">
    <location>
        <begin position="202"/>
        <end position="223"/>
    </location>
</feature>
<name>A0AAX3CYP7_9ENTR</name>
<dbReference type="EMBL" id="CP102103">
    <property type="protein sequence ID" value="UWZ76978.1"/>
    <property type="molecule type" value="Genomic_DNA"/>
</dbReference>
<dbReference type="RefSeq" id="WP_256661779.1">
    <property type="nucleotide sequence ID" value="NZ_CABGVB010000005.1"/>
</dbReference>
<evidence type="ECO:0000256" key="2">
    <source>
        <dbReference type="ARBA" id="ARBA00022475"/>
    </source>
</evidence>
<proteinExistence type="predicted"/>
<feature type="transmembrane region" description="Helical" evidence="6">
    <location>
        <begin position="109"/>
        <end position="128"/>
    </location>
</feature>
<feature type="transmembrane region" description="Helical" evidence="6">
    <location>
        <begin position="148"/>
        <end position="166"/>
    </location>
</feature>
<evidence type="ECO:0000256" key="6">
    <source>
        <dbReference type="SAM" id="Phobius"/>
    </source>
</evidence>
<dbReference type="InterPro" id="IPR036259">
    <property type="entry name" value="MFS_trans_sf"/>
</dbReference>
<dbReference type="PROSITE" id="PS50850">
    <property type="entry name" value="MFS"/>
    <property type="match status" value="1"/>
</dbReference>
<feature type="domain" description="Major facilitator superfamily (MFS) profile" evidence="7">
    <location>
        <begin position="1"/>
        <end position="290"/>
    </location>
</feature>
<comment type="subcellular location">
    <subcellularLocation>
        <location evidence="1">Cell membrane</location>
        <topology evidence="1">Multi-pass membrane protein</topology>
    </subcellularLocation>
</comment>
<dbReference type="GO" id="GO:0022857">
    <property type="term" value="F:transmembrane transporter activity"/>
    <property type="evidence" value="ECO:0007669"/>
    <property type="project" value="InterPro"/>
</dbReference>
<dbReference type="CDD" id="cd17324">
    <property type="entry name" value="MFS_NepI_like"/>
    <property type="match status" value="1"/>
</dbReference>
<dbReference type="PANTHER" id="PTHR43124">
    <property type="entry name" value="PURINE EFFLUX PUMP PBUE"/>
    <property type="match status" value="1"/>
</dbReference>